<dbReference type="Pfam" id="PF00094">
    <property type="entry name" value="VWD"/>
    <property type="match status" value="1"/>
</dbReference>
<keyword evidence="5" id="KW-1185">Reference proteome</keyword>
<dbReference type="SUPFAM" id="SSF56672">
    <property type="entry name" value="DNA/RNA polymerases"/>
    <property type="match status" value="1"/>
</dbReference>
<name>A0ABN9L1C7_9NEOB</name>
<evidence type="ECO:0000313" key="5">
    <source>
        <dbReference type="Proteomes" id="UP001176940"/>
    </source>
</evidence>
<evidence type="ECO:0000313" key="4">
    <source>
        <dbReference type="EMBL" id="CAJ0928316.1"/>
    </source>
</evidence>
<organism evidence="4 5">
    <name type="scientific">Ranitomeya imitator</name>
    <name type="common">mimic poison frog</name>
    <dbReference type="NCBI Taxonomy" id="111125"/>
    <lineage>
        <taxon>Eukaryota</taxon>
        <taxon>Metazoa</taxon>
        <taxon>Chordata</taxon>
        <taxon>Craniata</taxon>
        <taxon>Vertebrata</taxon>
        <taxon>Euteleostomi</taxon>
        <taxon>Amphibia</taxon>
        <taxon>Batrachia</taxon>
        <taxon>Anura</taxon>
        <taxon>Neobatrachia</taxon>
        <taxon>Hyloidea</taxon>
        <taxon>Dendrobatidae</taxon>
        <taxon>Dendrobatinae</taxon>
        <taxon>Ranitomeya</taxon>
    </lineage>
</organism>
<dbReference type="InterPro" id="IPR043502">
    <property type="entry name" value="DNA/RNA_pol_sf"/>
</dbReference>
<dbReference type="EMBL" id="CAUEEQ010005002">
    <property type="protein sequence ID" value="CAJ0928316.1"/>
    <property type="molecule type" value="Genomic_DNA"/>
</dbReference>
<dbReference type="PROSITE" id="PS50878">
    <property type="entry name" value="RT_POL"/>
    <property type="match status" value="1"/>
</dbReference>
<feature type="domain" description="Reverse transcriptase" evidence="2">
    <location>
        <begin position="1"/>
        <end position="255"/>
    </location>
</feature>
<proteinExistence type="predicted"/>
<dbReference type="Proteomes" id="UP001176940">
    <property type="component" value="Unassembled WGS sequence"/>
</dbReference>
<accession>A0ABN9L1C7</accession>
<evidence type="ECO:0000259" key="2">
    <source>
        <dbReference type="PROSITE" id="PS50878"/>
    </source>
</evidence>
<reference evidence="4" key="1">
    <citation type="submission" date="2023-07" db="EMBL/GenBank/DDBJ databases">
        <authorList>
            <person name="Stuckert A."/>
        </authorList>
    </citation>
    <scope>NUCLEOTIDE SEQUENCE</scope>
</reference>
<evidence type="ECO:0000259" key="3">
    <source>
        <dbReference type="PROSITE" id="PS51233"/>
    </source>
</evidence>
<dbReference type="PANTHER" id="PTHR33332">
    <property type="entry name" value="REVERSE TRANSCRIPTASE DOMAIN-CONTAINING PROTEIN"/>
    <property type="match status" value="1"/>
</dbReference>
<gene>
    <name evidence="4" type="ORF">RIMI_LOCUS3351841</name>
</gene>
<dbReference type="InterPro" id="IPR001846">
    <property type="entry name" value="VWF_type-D"/>
</dbReference>
<evidence type="ECO:0000256" key="1">
    <source>
        <dbReference type="SAM" id="MobiDB-lite"/>
    </source>
</evidence>
<sequence>MAAGLLPGPAGTASGSRAGSGSTQSTFSTTPFVPPDSGTCEVSGDPHYYTFDNQVHHFMGTCTYTLSILCKDEGNITYFNVEAANENRGDNTGVSYVKSVNVYVYGYKITLEKNGVVKILSSFGIKDLALSWIASYLSNRTFSVSHSHTTSSSHPLSVGVPQGSVLGPLLFSIYTLGLGQLIKSHGFQYHFYADDTQIYLSGPDVTALLSRIPECLSAISSFFSSRFLKLNVDKSELIIFPPSHKSSLPDLSIAVNDIMLSPIHKVRCLGVTFDSALSFKPHIQALSTSCRLQLKNISRIRPYLNPQSTKMLVHALIISRLDYCNILFCGLPANTLAPLQSMLNSAARQFNLSPRYSSASPLCKSLHWLPFPQRIQFKLLILTYKAIHNLSPPYISELISRYLPSRDLRSSQDLLLSSTLIRSSSNRLQDFSRISPILWNSLPQHIRLSTTVGSFRRNLKTHLFRKAYSLH</sequence>
<evidence type="ECO:0008006" key="6">
    <source>
        <dbReference type="Google" id="ProtNLM"/>
    </source>
</evidence>
<protein>
    <recommendedName>
        <fullName evidence="6">Reverse transcriptase domain-containing protein</fullName>
    </recommendedName>
</protein>
<dbReference type="PROSITE" id="PS51233">
    <property type="entry name" value="VWFD"/>
    <property type="match status" value="1"/>
</dbReference>
<comment type="caution">
    <text evidence="4">The sequence shown here is derived from an EMBL/GenBank/DDBJ whole genome shotgun (WGS) entry which is preliminary data.</text>
</comment>
<dbReference type="InterPro" id="IPR000477">
    <property type="entry name" value="RT_dom"/>
</dbReference>
<dbReference type="Pfam" id="PF00078">
    <property type="entry name" value="RVT_1"/>
    <property type="match status" value="1"/>
</dbReference>
<feature type="domain" description="VWFD" evidence="3">
    <location>
        <begin position="38"/>
        <end position="218"/>
    </location>
</feature>
<feature type="region of interest" description="Disordered" evidence="1">
    <location>
        <begin position="1"/>
        <end position="34"/>
    </location>
</feature>
<feature type="compositionally biased region" description="Low complexity" evidence="1">
    <location>
        <begin position="1"/>
        <end position="30"/>
    </location>
</feature>